<keyword evidence="3" id="KW-1185">Reference proteome</keyword>
<accession>A0AAV5IRF8</accession>
<evidence type="ECO:0000256" key="1">
    <source>
        <dbReference type="SAM" id="Coils"/>
    </source>
</evidence>
<reference evidence="2 3" key="1">
    <citation type="journal article" date="2021" name="Commun. Biol.">
        <title>The genome of Shorea leprosula (Dipterocarpaceae) highlights the ecological relevance of drought in aseasonal tropical rainforests.</title>
        <authorList>
            <person name="Ng K.K.S."/>
            <person name="Kobayashi M.J."/>
            <person name="Fawcett J.A."/>
            <person name="Hatakeyama M."/>
            <person name="Paape T."/>
            <person name="Ng C.H."/>
            <person name="Ang C.C."/>
            <person name="Tnah L.H."/>
            <person name="Lee C.T."/>
            <person name="Nishiyama T."/>
            <person name="Sese J."/>
            <person name="O'Brien M.J."/>
            <person name="Copetti D."/>
            <person name="Mohd Noor M.I."/>
            <person name="Ong R.C."/>
            <person name="Putra M."/>
            <person name="Sireger I.Z."/>
            <person name="Indrioko S."/>
            <person name="Kosugi Y."/>
            <person name="Izuno A."/>
            <person name="Isagi Y."/>
            <person name="Lee S.L."/>
            <person name="Shimizu K.K."/>
        </authorList>
    </citation>
    <scope>NUCLEOTIDE SEQUENCE [LARGE SCALE GENOMIC DNA]</scope>
    <source>
        <strain evidence="2">214</strain>
    </source>
</reference>
<feature type="coiled-coil region" evidence="1">
    <location>
        <begin position="4"/>
        <end position="52"/>
    </location>
</feature>
<comment type="caution">
    <text evidence="2">The sequence shown here is derived from an EMBL/GenBank/DDBJ whole genome shotgun (WGS) entry which is preliminary data.</text>
</comment>
<evidence type="ECO:0000313" key="3">
    <source>
        <dbReference type="Proteomes" id="UP001054252"/>
    </source>
</evidence>
<dbReference type="AlphaFoldDB" id="A0AAV5IRF8"/>
<sequence length="165" mass="18469">MSVASRAYELANKMNELKEELEKAQAKRDSGIQAAKDEADCAKDRAKRAKADSDKAFYELNSLKERWLVGANMFQDTVAIASANTTTEIYNKIYGKVLRHRAHFPIGELAFFEGEEMDEQGKSLAPLVDAMVRLRWELNEEGVPVRPLSVVEEGEDTEGLPSFNA</sequence>
<proteinExistence type="predicted"/>
<organism evidence="2 3">
    <name type="scientific">Rubroshorea leprosula</name>
    <dbReference type="NCBI Taxonomy" id="152421"/>
    <lineage>
        <taxon>Eukaryota</taxon>
        <taxon>Viridiplantae</taxon>
        <taxon>Streptophyta</taxon>
        <taxon>Embryophyta</taxon>
        <taxon>Tracheophyta</taxon>
        <taxon>Spermatophyta</taxon>
        <taxon>Magnoliopsida</taxon>
        <taxon>eudicotyledons</taxon>
        <taxon>Gunneridae</taxon>
        <taxon>Pentapetalae</taxon>
        <taxon>rosids</taxon>
        <taxon>malvids</taxon>
        <taxon>Malvales</taxon>
        <taxon>Dipterocarpaceae</taxon>
        <taxon>Rubroshorea</taxon>
    </lineage>
</organism>
<protein>
    <submittedName>
        <fullName evidence="2">Uncharacterized protein</fullName>
    </submittedName>
</protein>
<gene>
    <name evidence="2" type="ORF">SLEP1_g16627</name>
</gene>
<dbReference type="EMBL" id="BPVZ01000022">
    <property type="protein sequence ID" value="GKV04472.1"/>
    <property type="molecule type" value="Genomic_DNA"/>
</dbReference>
<keyword evidence="1" id="KW-0175">Coiled coil</keyword>
<name>A0AAV5IRF8_9ROSI</name>
<dbReference type="Proteomes" id="UP001054252">
    <property type="component" value="Unassembled WGS sequence"/>
</dbReference>
<evidence type="ECO:0000313" key="2">
    <source>
        <dbReference type="EMBL" id="GKV04472.1"/>
    </source>
</evidence>